<dbReference type="EMBL" id="NBSK02000008">
    <property type="protein sequence ID" value="KAJ0192220.1"/>
    <property type="molecule type" value="Genomic_DNA"/>
</dbReference>
<gene>
    <name evidence="1" type="ORF">LSAT_V11C800389600</name>
</gene>
<comment type="caution">
    <text evidence="1">The sequence shown here is derived from an EMBL/GenBank/DDBJ whole genome shotgun (WGS) entry which is preliminary data.</text>
</comment>
<evidence type="ECO:0000313" key="1">
    <source>
        <dbReference type="EMBL" id="KAJ0192220.1"/>
    </source>
</evidence>
<evidence type="ECO:0000313" key="2">
    <source>
        <dbReference type="Proteomes" id="UP000235145"/>
    </source>
</evidence>
<sequence length="227" mass="25760">MARCTKSSIKASQELKSTKHRLRNELGFSRVSSLVKQGNPRLTYGLNRVQSSNLGFHDEGSTPRIPLSMLDVIKITRDQMTHYPSVLGEYAPHTRPSPKRTSIGLNFFSLSSFQTNFISTKSIISIQHLEMNLEQLNAVEYLKFHILCRLLVKKTPIPCIVLLLTLVVDSRGVKKDNLGFIVVKLGRPDQQNENLSVVGFTPHKMYNYESNSETNDLYINKASYFIL</sequence>
<proteinExistence type="predicted"/>
<organism evidence="1 2">
    <name type="scientific">Lactuca sativa</name>
    <name type="common">Garden lettuce</name>
    <dbReference type="NCBI Taxonomy" id="4236"/>
    <lineage>
        <taxon>Eukaryota</taxon>
        <taxon>Viridiplantae</taxon>
        <taxon>Streptophyta</taxon>
        <taxon>Embryophyta</taxon>
        <taxon>Tracheophyta</taxon>
        <taxon>Spermatophyta</taxon>
        <taxon>Magnoliopsida</taxon>
        <taxon>eudicotyledons</taxon>
        <taxon>Gunneridae</taxon>
        <taxon>Pentapetalae</taxon>
        <taxon>asterids</taxon>
        <taxon>campanulids</taxon>
        <taxon>Asterales</taxon>
        <taxon>Asteraceae</taxon>
        <taxon>Cichorioideae</taxon>
        <taxon>Cichorieae</taxon>
        <taxon>Lactucinae</taxon>
        <taxon>Lactuca</taxon>
    </lineage>
</organism>
<dbReference type="AlphaFoldDB" id="A0A9R1WX24"/>
<reference evidence="1 2" key="1">
    <citation type="journal article" date="2017" name="Nat. Commun.">
        <title>Genome assembly with in vitro proximity ligation data and whole-genome triplication in lettuce.</title>
        <authorList>
            <person name="Reyes-Chin-Wo S."/>
            <person name="Wang Z."/>
            <person name="Yang X."/>
            <person name="Kozik A."/>
            <person name="Arikit S."/>
            <person name="Song C."/>
            <person name="Xia L."/>
            <person name="Froenicke L."/>
            <person name="Lavelle D.O."/>
            <person name="Truco M.J."/>
            <person name="Xia R."/>
            <person name="Zhu S."/>
            <person name="Xu C."/>
            <person name="Xu H."/>
            <person name="Xu X."/>
            <person name="Cox K."/>
            <person name="Korf I."/>
            <person name="Meyers B.C."/>
            <person name="Michelmore R.W."/>
        </authorList>
    </citation>
    <scope>NUCLEOTIDE SEQUENCE [LARGE SCALE GENOMIC DNA]</scope>
    <source>
        <strain evidence="2">cv. Salinas</strain>
        <tissue evidence="1">Seedlings</tissue>
    </source>
</reference>
<accession>A0A9R1WX24</accession>
<name>A0A9R1WX24_LACSA</name>
<keyword evidence="2" id="KW-1185">Reference proteome</keyword>
<dbReference type="Proteomes" id="UP000235145">
    <property type="component" value="Unassembled WGS sequence"/>
</dbReference>
<protein>
    <submittedName>
        <fullName evidence="1">Uncharacterized protein</fullName>
    </submittedName>
</protein>